<gene>
    <name evidence="1" type="ORF">EUU22_16645</name>
</gene>
<protein>
    <submittedName>
        <fullName evidence="1">DUF1045 domain-containing protein</fullName>
    </submittedName>
</protein>
<evidence type="ECO:0000313" key="1">
    <source>
        <dbReference type="EMBL" id="RYC09726.1"/>
    </source>
</evidence>
<accession>A0A4Q2SUP1</accession>
<sequence>MRYALYFTPPEHDPLSRAAAHWLGRDPFSGKTLPISPTDGFSYEELADLTADPQRYGFHATMKAPFSLAADCREGEFVDAVGRFCGKTSSFTIPSVVIGQLGHFFALVPEQPFTPLQAFAAEIVEAFEPYRAPLSDGDVARRKPETLSETQRANLVRWGYPYVMDEFRFHMTLTGPVKAERAAAMRDLLNGRFADFVGRPLGISGLALYVEKERGTPFTIHSWLPLSGA</sequence>
<proteinExistence type="predicted"/>
<dbReference type="PIRSF" id="PIRSF033328">
    <property type="entry name" value="Phest_Mll4975"/>
    <property type="match status" value="1"/>
</dbReference>
<comment type="caution">
    <text evidence="1">The sequence shown here is derived from an EMBL/GenBank/DDBJ whole genome shotgun (WGS) entry which is preliminary data.</text>
</comment>
<dbReference type="NCBIfam" id="TIGR03223">
    <property type="entry name" value="Phn_opern_protn"/>
    <property type="match status" value="1"/>
</dbReference>
<dbReference type="Proteomes" id="UP000291088">
    <property type="component" value="Unassembled WGS sequence"/>
</dbReference>
<organism evidence="1 2">
    <name type="scientific">Ciceribacter ferrooxidans</name>
    <dbReference type="NCBI Taxonomy" id="2509717"/>
    <lineage>
        <taxon>Bacteria</taxon>
        <taxon>Pseudomonadati</taxon>
        <taxon>Pseudomonadota</taxon>
        <taxon>Alphaproteobacteria</taxon>
        <taxon>Hyphomicrobiales</taxon>
        <taxon>Rhizobiaceae</taxon>
        <taxon>Ciceribacter</taxon>
    </lineage>
</organism>
<dbReference type="Pfam" id="PF06299">
    <property type="entry name" value="DUF1045"/>
    <property type="match status" value="1"/>
</dbReference>
<keyword evidence="2" id="KW-1185">Reference proteome</keyword>
<dbReference type="InterPro" id="IPR009389">
    <property type="entry name" value="DUF1045"/>
</dbReference>
<dbReference type="AlphaFoldDB" id="A0A4Q2SUP1"/>
<dbReference type="RefSeq" id="WP_129333131.1">
    <property type="nucleotide sequence ID" value="NZ_SDVB01000253.1"/>
</dbReference>
<dbReference type="EMBL" id="SDVB01000253">
    <property type="protein sequence ID" value="RYC09726.1"/>
    <property type="molecule type" value="Genomic_DNA"/>
</dbReference>
<dbReference type="OrthoDB" id="4954742at2"/>
<name>A0A4Q2SUP1_9HYPH</name>
<evidence type="ECO:0000313" key="2">
    <source>
        <dbReference type="Proteomes" id="UP000291088"/>
    </source>
</evidence>
<reference evidence="1 2" key="1">
    <citation type="submission" date="2019-01" db="EMBL/GenBank/DDBJ databases">
        <authorList>
            <person name="Deng T."/>
        </authorList>
    </citation>
    <scope>NUCLEOTIDE SEQUENCE [LARGE SCALE GENOMIC DNA]</scope>
    <source>
        <strain evidence="1 2">F8825</strain>
    </source>
</reference>